<dbReference type="EMBL" id="JACHNY010000003">
    <property type="protein sequence ID" value="MBB4617740.1"/>
    <property type="molecule type" value="Genomic_DNA"/>
</dbReference>
<sequence>MDDLPAAQHPSDASAADRIERAIARIERAVAVRAADSEALVKRHAALKARMAEAVSALDDVIARTPATTPAPGRR</sequence>
<protein>
    <submittedName>
        <fullName evidence="1">Uncharacterized protein YhaN</fullName>
    </submittedName>
</protein>
<gene>
    <name evidence="1" type="ORF">GGQ96_001868</name>
</gene>
<keyword evidence="2" id="KW-1185">Reference proteome</keyword>
<proteinExistence type="predicted"/>
<dbReference type="RefSeq" id="WP_184113872.1">
    <property type="nucleotide sequence ID" value="NZ_JACHNY010000003.1"/>
</dbReference>
<name>A0A7W7AIN6_9SPHN</name>
<dbReference type="Proteomes" id="UP000574769">
    <property type="component" value="Unassembled WGS sequence"/>
</dbReference>
<accession>A0A7W7AIN6</accession>
<evidence type="ECO:0000313" key="2">
    <source>
        <dbReference type="Proteomes" id="UP000574769"/>
    </source>
</evidence>
<evidence type="ECO:0000313" key="1">
    <source>
        <dbReference type="EMBL" id="MBB4617740.1"/>
    </source>
</evidence>
<organism evidence="1 2">
    <name type="scientific">Sphingomonas abaci</name>
    <dbReference type="NCBI Taxonomy" id="237611"/>
    <lineage>
        <taxon>Bacteria</taxon>
        <taxon>Pseudomonadati</taxon>
        <taxon>Pseudomonadota</taxon>
        <taxon>Alphaproteobacteria</taxon>
        <taxon>Sphingomonadales</taxon>
        <taxon>Sphingomonadaceae</taxon>
        <taxon>Sphingomonas</taxon>
    </lineage>
</organism>
<dbReference type="AlphaFoldDB" id="A0A7W7AIN6"/>
<reference evidence="1 2" key="1">
    <citation type="submission" date="2020-08" db="EMBL/GenBank/DDBJ databases">
        <title>Genomic Encyclopedia of Type Strains, Phase IV (KMG-IV): sequencing the most valuable type-strain genomes for metagenomic binning, comparative biology and taxonomic classification.</title>
        <authorList>
            <person name="Goeker M."/>
        </authorList>
    </citation>
    <scope>NUCLEOTIDE SEQUENCE [LARGE SCALE GENOMIC DNA]</scope>
    <source>
        <strain evidence="1 2">DSM 15867</strain>
    </source>
</reference>
<comment type="caution">
    <text evidence="1">The sequence shown here is derived from an EMBL/GenBank/DDBJ whole genome shotgun (WGS) entry which is preliminary data.</text>
</comment>